<protein>
    <submittedName>
        <fullName evidence="2">EF-hand domain-containing protein</fullName>
    </submittedName>
</protein>
<dbReference type="CDD" id="cd00051">
    <property type="entry name" value="EFh"/>
    <property type="match status" value="1"/>
</dbReference>
<reference evidence="2 3" key="1">
    <citation type="submission" date="2019-09" db="EMBL/GenBank/DDBJ databases">
        <title>Goodfellowia gen. nov., a new genus of the Pseudonocardineae related to Actinoalloteichus, containing Goodfellowia coeruleoviolacea gen. nov., comb. nov. gen. nov., comb. nov.</title>
        <authorList>
            <person name="Labeda D."/>
        </authorList>
    </citation>
    <scope>NUCLEOTIDE SEQUENCE [LARGE SCALE GENOMIC DNA]</scope>
    <source>
        <strain evidence="2 3">AN110305</strain>
    </source>
</reference>
<evidence type="ECO:0000313" key="3">
    <source>
        <dbReference type="Proteomes" id="UP000323454"/>
    </source>
</evidence>
<dbReference type="Pfam" id="PF13202">
    <property type="entry name" value="EF-hand_5"/>
    <property type="match status" value="1"/>
</dbReference>
<proteinExistence type="predicted"/>
<dbReference type="InterPro" id="IPR002048">
    <property type="entry name" value="EF_hand_dom"/>
</dbReference>
<sequence length="187" mass="20402">MSDADFLNAKINHGFDRLDVDGDGLLTEQDHVLMGQRVAGALGHALGSPQEQRITESFVRIWREVHAPHIPGGGATISREQFVASTTTLAVDPQARSVLGAIAETYLAVADTDGDGQVGLTEFRTFQRPLFPDLTDEAINEAFAHLDTNANGYLTTREFVDGLVEFWTSTDPAAPGNWWMGRPTYAE</sequence>
<evidence type="ECO:0000313" key="2">
    <source>
        <dbReference type="EMBL" id="KAA2265371.1"/>
    </source>
</evidence>
<dbReference type="PROSITE" id="PS00018">
    <property type="entry name" value="EF_HAND_1"/>
    <property type="match status" value="2"/>
</dbReference>
<dbReference type="OrthoDB" id="7356823at2"/>
<dbReference type="AlphaFoldDB" id="A0A5B2XR60"/>
<dbReference type="EMBL" id="VUOB01000006">
    <property type="protein sequence ID" value="KAA2265371.1"/>
    <property type="molecule type" value="Genomic_DNA"/>
</dbReference>
<feature type="domain" description="EF-hand" evidence="1">
    <location>
        <begin position="134"/>
        <end position="169"/>
    </location>
</feature>
<evidence type="ECO:0000259" key="1">
    <source>
        <dbReference type="PROSITE" id="PS50222"/>
    </source>
</evidence>
<dbReference type="InterPro" id="IPR018247">
    <property type="entry name" value="EF_Hand_1_Ca_BS"/>
</dbReference>
<reference evidence="2 3" key="2">
    <citation type="submission" date="2019-09" db="EMBL/GenBank/DDBJ databases">
        <authorList>
            <person name="Jin C."/>
        </authorList>
    </citation>
    <scope>NUCLEOTIDE SEQUENCE [LARGE SCALE GENOMIC DNA]</scope>
    <source>
        <strain evidence="2 3">AN110305</strain>
    </source>
</reference>
<keyword evidence="3" id="KW-1185">Reference proteome</keyword>
<dbReference type="GO" id="GO:0005509">
    <property type="term" value="F:calcium ion binding"/>
    <property type="evidence" value="ECO:0007669"/>
    <property type="project" value="InterPro"/>
</dbReference>
<name>A0A5B2XR60_9PSEU</name>
<gene>
    <name evidence="2" type="ORF">F0L68_04705</name>
</gene>
<accession>A0A5B2XR60</accession>
<feature type="domain" description="EF-hand" evidence="1">
    <location>
        <begin position="98"/>
        <end position="133"/>
    </location>
</feature>
<dbReference type="PROSITE" id="PS50222">
    <property type="entry name" value="EF_HAND_2"/>
    <property type="match status" value="2"/>
</dbReference>
<dbReference type="Proteomes" id="UP000323454">
    <property type="component" value="Unassembled WGS sequence"/>
</dbReference>
<dbReference type="RefSeq" id="WP_149848169.1">
    <property type="nucleotide sequence ID" value="NZ_VUOB01000006.1"/>
</dbReference>
<dbReference type="InterPro" id="IPR011992">
    <property type="entry name" value="EF-hand-dom_pair"/>
</dbReference>
<comment type="caution">
    <text evidence="2">The sequence shown here is derived from an EMBL/GenBank/DDBJ whole genome shotgun (WGS) entry which is preliminary data.</text>
</comment>
<dbReference type="Gene3D" id="1.10.238.10">
    <property type="entry name" value="EF-hand"/>
    <property type="match status" value="1"/>
</dbReference>
<organism evidence="2 3">
    <name type="scientific">Solihabitans fulvus</name>
    <dbReference type="NCBI Taxonomy" id="1892852"/>
    <lineage>
        <taxon>Bacteria</taxon>
        <taxon>Bacillati</taxon>
        <taxon>Actinomycetota</taxon>
        <taxon>Actinomycetes</taxon>
        <taxon>Pseudonocardiales</taxon>
        <taxon>Pseudonocardiaceae</taxon>
        <taxon>Solihabitans</taxon>
    </lineage>
</organism>
<dbReference type="SMART" id="SM00054">
    <property type="entry name" value="EFh"/>
    <property type="match status" value="3"/>
</dbReference>
<dbReference type="SUPFAM" id="SSF47473">
    <property type="entry name" value="EF-hand"/>
    <property type="match status" value="1"/>
</dbReference>